<name>A0A562UAK7_9SPHI</name>
<evidence type="ECO:0000256" key="7">
    <source>
        <dbReference type="ARBA" id="ARBA00048348"/>
    </source>
</evidence>
<feature type="binding site" evidence="9">
    <location>
        <position position="53"/>
    </location>
    <ligand>
        <name>Zn(2+)</name>
        <dbReference type="ChEBI" id="CHEBI:29105"/>
    </ligand>
</feature>
<evidence type="ECO:0000256" key="9">
    <source>
        <dbReference type="PIRSR" id="PIRSR601765-1"/>
    </source>
</evidence>
<evidence type="ECO:0000256" key="5">
    <source>
        <dbReference type="ARBA" id="ARBA00023239"/>
    </source>
</evidence>
<gene>
    <name evidence="10" type="ORF">JN11_01307</name>
</gene>
<evidence type="ECO:0000313" key="10">
    <source>
        <dbReference type="EMBL" id="TWJ02335.1"/>
    </source>
</evidence>
<dbReference type="RefSeq" id="WP_144910854.1">
    <property type="nucleotide sequence ID" value="NZ_VLLI01000003.1"/>
</dbReference>
<dbReference type="EC" id="4.2.1.1" evidence="2"/>
<dbReference type="GO" id="GO:0015976">
    <property type="term" value="P:carbon utilization"/>
    <property type="evidence" value="ECO:0007669"/>
    <property type="project" value="InterPro"/>
</dbReference>
<accession>A0A562UAK7</accession>
<evidence type="ECO:0000256" key="8">
    <source>
        <dbReference type="ARBA" id="ARBA00082533"/>
    </source>
</evidence>
<feature type="binding site" evidence="9">
    <location>
        <position position="112"/>
    </location>
    <ligand>
        <name>Zn(2+)</name>
        <dbReference type="ChEBI" id="CHEBI:29105"/>
    </ligand>
</feature>
<evidence type="ECO:0000313" key="11">
    <source>
        <dbReference type="Proteomes" id="UP000317010"/>
    </source>
</evidence>
<dbReference type="InterPro" id="IPR001765">
    <property type="entry name" value="Carbonic_anhydrase"/>
</dbReference>
<keyword evidence="4 9" id="KW-0862">Zinc</keyword>
<dbReference type="InterPro" id="IPR036874">
    <property type="entry name" value="Carbonic_anhydrase_sf"/>
</dbReference>
<evidence type="ECO:0000256" key="4">
    <source>
        <dbReference type="ARBA" id="ARBA00022833"/>
    </source>
</evidence>
<evidence type="ECO:0000256" key="3">
    <source>
        <dbReference type="ARBA" id="ARBA00022723"/>
    </source>
</evidence>
<dbReference type="SMART" id="SM00947">
    <property type="entry name" value="Pro_CA"/>
    <property type="match status" value="1"/>
</dbReference>
<dbReference type="FunFam" id="3.40.1050.10:FF:000001">
    <property type="entry name" value="Carbonic anhydrase"/>
    <property type="match status" value="1"/>
</dbReference>
<dbReference type="PANTHER" id="PTHR11002">
    <property type="entry name" value="CARBONIC ANHYDRASE"/>
    <property type="match status" value="1"/>
</dbReference>
<comment type="cofactor">
    <cofactor evidence="9">
        <name>Zn(2+)</name>
        <dbReference type="ChEBI" id="CHEBI:29105"/>
    </cofactor>
    <text evidence="9">Binds 1 zinc ion per subunit.</text>
</comment>
<comment type="similarity">
    <text evidence="1">Belongs to the beta-class carbonic anhydrase family.</text>
</comment>
<dbReference type="GO" id="GO:0008270">
    <property type="term" value="F:zinc ion binding"/>
    <property type="evidence" value="ECO:0007669"/>
    <property type="project" value="InterPro"/>
</dbReference>
<comment type="caution">
    <text evidence="10">The sequence shown here is derived from an EMBL/GenBank/DDBJ whole genome shotgun (WGS) entry which is preliminary data.</text>
</comment>
<dbReference type="GO" id="GO:0004089">
    <property type="term" value="F:carbonate dehydratase activity"/>
    <property type="evidence" value="ECO:0007669"/>
    <property type="project" value="UniProtKB-EC"/>
</dbReference>
<evidence type="ECO:0000256" key="2">
    <source>
        <dbReference type="ARBA" id="ARBA00012925"/>
    </source>
</evidence>
<keyword evidence="5" id="KW-0456">Lyase</keyword>
<evidence type="ECO:0000256" key="1">
    <source>
        <dbReference type="ARBA" id="ARBA00006217"/>
    </source>
</evidence>
<dbReference type="OrthoDB" id="9797527at2"/>
<dbReference type="Gene3D" id="3.40.1050.10">
    <property type="entry name" value="Carbonic anhydrase"/>
    <property type="match status" value="1"/>
</dbReference>
<feature type="binding site" evidence="9">
    <location>
        <position position="55"/>
    </location>
    <ligand>
        <name>Zn(2+)</name>
        <dbReference type="ChEBI" id="CHEBI:29105"/>
    </ligand>
</feature>
<dbReference type="InterPro" id="IPR015892">
    <property type="entry name" value="Carbonic_anhydrase_CS"/>
</dbReference>
<dbReference type="Pfam" id="PF00484">
    <property type="entry name" value="Pro_CA"/>
    <property type="match status" value="1"/>
</dbReference>
<comment type="catalytic activity">
    <reaction evidence="7">
        <text>hydrogencarbonate + H(+) = CO2 + H2O</text>
        <dbReference type="Rhea" id="RHEA:10748"/>
        <dbReference type="ChEBI" id="CHEBI:15377"/>
        <dbReference type="ChEBI" id="CHEBI:15378"/>
        <dbReference type="ChEBI" id="CHEBI:16526"/>
        <dbReference type="ChEBI" id="CHEBI:17544"/>
        <dbReference type="EC" id="4.2.1.1"/>
    </reaction>
</comment>
<feature type="binding site" evidence="9">
    <location>
        <position position="109"/>
    </location>
    <ligand>
        <name>Zn(2+)</name>
        <dbReference type="ChEBI" id="CHEBI:29105"/>
    </ligand>
</feature>
<dbReference type="SUPFAM" id="SSF53056">
    <property type="entry name" value="beta-carbonic anhydrase, cab"/>
    <property type="match status" value="1"/>
</dbReference>
<dbReference type="PANTHER" id="PTHR11002:SF76">
    <property type="entry name" value="CARBONIC ANHYDRASE"/>
    <property type="match status" value="1"/>
</dbReference>
<sequence length="220" mass="24771">MCAKIDKNIQDAELYKELLEGNKQFVKNTLAIDPEYFTNLAKGQSPPVLWIGCADSRVPANQITNTAPGEIFVHRNIANMVIHSDMNMLSVLDYAVNVLKVKHVIVTGHYGCGGIAAAIGNNQFGLIDNWLRHIKDVYRLHAKELDQVADFDERCDRLVEYNVIENVYNLCKTSIVQNAWHNGQPLGIHGWVYSLSTGIITDMKVSTYDNGQMDNVFKFK</sequence>
<dbReference type="PROSITE" id="PS00704">
    <property type="entry name" value="PROK_CO2_ANHYDRASE_1"/>
    <property type="match status" value="1"/>
</dbReference>
<evidence type="ECO:0000256" key="6">
    <source>
        <dbReference type="ARBA" id="ARBA00039351"/>
    </source>
</evidence>
<proteinExistence type="inferred from homology"/>
<reference evidence="10 11" key="1">
    <citation type="submission" date="2019-07" db="EMBL/GenBank/DDBJ databases">
        <title>Genomic Encyclopedia of Archaeal and Bacterial Type Strains, Phase II (KMG-II): from individual species to whole genera.</title>
        <authorList>
            <person name="Goeker M."/>
        </authorList>
    </citation>
    <scope>NUCLEOTIDE SEQUENCE [LARGE SCALE GENOMIC DNA]</scope>
    <source>
        <strain evidence="10 11">ATCC BAA-1854</strain>
    </source>
</reference>
<keyword evidence="3 9" id="KW-0479">Metal-binding</keyword>
<keyword evidence="11" id="KW-1185">Reference proteome</keyword>
<dbReference type="EMBL" id="VLLI01000003">
    <property type="protein sequence ID" value="TWJ02335.1"/>
    <property type="molecule type" value="Genomic_DNA"/>
</dbReference>
<dbReference type="CDD" id="cd00883">
    <property type="entry name" value="beta_CA_cladeA"/>
    <property type="match status" value="1"/>
</dbReference>
<dbReference type="Proteomes" id="UP000317010">
    <property type="component" value="Unassembled WGS sequence"/>
</dbReference>
<organism evidence="10 11">
    <name type="scientific">Mucilaginibacter frigoritolerans</name>
    <dbReference type="NCBI Taxonomy" id="652788"/>
    <lineage>
        <taxon>Bacteria</taxon>
        <taxon>Pseudomonadati</taxon>
        <taxon>Bacteroidota</taxon>
        <taxon>Sphingobacteriia</taxon>
        <taxon>Sphingobacteriales</taxon>
        <taxon>Sphingobacteriaceae</taxon>
        <taxon>Mucilaginibacter</taxon>
    </lineage>
</organism>
<protein>
    <recommendedName>
        <fullName evidence="6">Carbonic anhydrase 2</fullName>
        <ecNumber evidence="2">4.2.1.1</ecNumber>
    </recommendedName>
    <alternativeName>
        <fullName evidence="8">Carbonate dehydratase 2</fullName>
    </alternativeName>
</protein>
<dbReference type="AlphaFoldDB" id="A0A562UAK7"/>